<sequence>MQDSASIYSYLGIDNIKIRTAKITSVPIELQRLHPRIFLTGVADNVTYLSSGAEALAYYKKNLFQILVTDVSMPNIDGYELTAQLR</sequence>
<dbReference type="InterPro" id="IPR011006">
    <property type="entry name" value="CheY-like_superfamily"/>
</dbReference>
<dbReference type="PROSITE" id="PS50110">
    <property type="entry name" value="RESPONSE_REGULATORY"/>
    <property type="match status" value="1"/>
</dbReference>
<dbReference type="Pfam" id="PF00072">
    <property type="entry name" value="Response_reg"/>
    <property type="match status" value="1"/>
</dbReference>
<feature type="modified residue" description="4-aspartylphosphate" evidence="1">
    <location>
        <position position="70"/>
    </location>
</feature>
<protein>
    <submittedName>
        <fullName evidence="3">Sensor histidine kinase RcsC</fullName>
        <ecNumber evidence="3">2.7.13.3</ecNumber>
    </submittedName>
</protein>
<reference evidence="4" key="1">
    <citation type="submission" date="2016-02" db="EMBL/GenBank/DDBJ databases">
        <authorList>
            <person name="Rodrigo-Torres Lidia"/>
            <person name="Arahal R.David."/>
        </authorList>
    </citation>
    <scope>NUCLEOTIDE SEQUENCE [LARGE SCALE GENOMIC DNA]</scope>
    <source>
        <strain evidence="4">CECT 8713</strain>
    </source>
</reference>
<evidence type="ECO:0000313" key="4">
    <source>
        <dbReference type="Proteomes" id="UP000073601"/>
    </source>
</evidence>
<dbReference type="AlphaFoldDB" id="A0A128F1D2"/>
<keyword evidence="3" id="KW-0808">Transferase</keyword>
<dbReference type="RefSeq" id="WP_062707379.1">
    <property type="nucleotide sequence ID" value="NZ_CAWRCI010000010.1"/>
</dbReference>
<evidence type="ECO:0000313" key="3">
    <source>
        <dbReference type="EMBL" id="CZF80597.1"/>
    </source>
</evidence>
<accession>A0A128F1D2</accession>
<keyword evidence="1" id="KW-0597">Phosphoprotein</keyword>
<name>A0A128F1D2_9GAMM</name>
<dbReference type="SUPFAM" id="SSF52172">
    <property type="entry name" value="CheY-like"/>
    <property type="match status" value="1"/>
</dbReference>
<dbReference type="EC" id="2.7.13.3" evidence="3"/>
<dbReference type="Gene3D" id="3.40.50.2300">
    <property type="match status" value="1"/>
</dbReference>
<gene>
    <name evidence="3" type="primary">rcsC_1</name>
    <name evidence="3" type="ORF">GMA8713_01522</name>
</gene>
<keyword evidence="3" id="KW-0418">Kinase</keyword>
<dbReference type="GO" id="GO:0004673">
    <property type="term" value="F:protein histidine kinase activity"/>
    <property type="evidence" value="ECO:0007669"/>
    <property type="project" value="UniProtKB-EC"/>
</dbReference>
<feature type="domain" description="Response regulatory" evidence="2">
    <location>
        <begin position="20"/>
        <end position="86"/>
    </location>
</feature>
<keyword evidence="4" id="KW-1185">Reference proteome</keyword>
<dbReference type="InterPro" id="IPR001789">
    <property type="entry name" value="Sig_transdc_resp-reg_receiver"/>
</dbReference>
<evidence type="ECO:0000259" key="2">
    <source>
        <dbReference type="PROSITE" id="PS50110"/>
    </source>
</evidence>
<organism evidence="3 4">
    <name type="scientific">Grimontia marina</name>
    <dbReference type="NCBI Taxonomy" id="646534"/>
    <lineage>
        <taxon>Bacteria</taxon>
        <taxon>Pseudomonadati</taxon>
        <taxon>Pseudomonadota</taxon>
        <taxon>Gammaproteobacteria</taxon>
        <taxon>Vibrionales</taxon>
        <taxon>Vibrionaceae</taxon>
        <taxon>Grimontia</taxon>
    </lineage>
</organism>
<proteinExistence type="predicted"/>
<evidence type="ECO:0000256" key="1">
    <source>
        <dbReference type="PROSITE-ProRule" id="PRU00169"/>
    </source>
</evidence>
<dbReference type="GO" id="GO:0000160">
    <property type="term" value="P:phosphorelay signal transduction system"/>
    <property type="evidence" value="ECO:0007669"/>
    <property type="project" value="InterPro"/>
</dbReference>
<dbReference type="Proteomes" id="UP000073601">
    <property type="component" value="Unassembled WGS sequence"/>
</dbReference>
<dbReference type="EMBL" id="FIZY01000010">
    <property type="protein sequence ID" value="CZF80597.1"/>
    <property type="molecule type" value="Genomic_DNA"/>
</dbReference>